<keyword evidence="1" id="KW-0472">Membrane</keyword>
<evidence type="ECO:0000313" key="3">
    <source>
        <dbReference type="Proteomes" id="UP000036987"/>
    </source>
</evidence>
<gene>
    <name evidence="2" type="ORF">ZOSMA_21G00220</name>
</gene>
<evidence type="ECO:0000313" key="2">
    <source>
        <dbReference type="EMBL" id="KMZ69170.1"/>
    </source>
</evidence>
<sequence>MVHPLHQIASSPTHKLLLKQWLKESDLIGRRTAVKHVQISKLQSSITFLHCFFFLFHSIFIIFLFQSPSTLSSRHSWIPCLLSLLSSMAIAWAVRYKTDSRTV</sequence>
<dbReference type="Proteomes" id="UP000036987">
    <property type="component" value="Unassembled WGS sequence"/>
</dbReference>
<proteinExistence type="predicted"/>
<dbReference type="PANTHER" id="PTHR33287:SF11">
    <property type="entry name" value="OS03G0778400 PROTEIN"/>
    <property type="match status" value="1"/>
</dbReference>
<comment type="caution">
    <text evidence="2">The sequence shown here is derived from an EMBL/GenBank/DDBJ whole genome shotgun (WGS) entry which is preliminary data.</text>
</comment>
<feature type="transmembrane region" description="Helical" evidence="1">
    <location>
        <begin position="76"/>
        <end position="94"/>
    </location>
</feature>
<keyword evidence="1" id="KW-1133">Transmembrane helix</keyword>
<protein>
    <submittedName>
        <fullName evidence="2">Uncharacterized protein</fullName>
    </submittedName>
</protein>
<keyword evidence="3" id="KW-1185">Reference proteome</keyword>
<dbReference type="OMA" id="SMAIAWA"/>
<evidence type="ECO:0000256" key="1">
    <source>
        <dbReference type="SAM" id="Phobius"/>
    </source>
</evidence>
<name>A0A0K9PLS6_ZOSMR</name>
<organism evidence="2 3">
    <name type="scientific">Zostera marina</name>
    <name type="common">Eelgrass</name>
    <dbReference type="NCBI Taxonomy" id="29655"/>
    <lineage>
        <taxon>Eukaryota</taxon>
        <taxon>Viridiplantae</taxon>
        <taxon>Streptophyta</taxon>
        <taxon>Embryophyta</taxon>
        <taxon>Tracheophyta</taxon>
        <taxon>Spermatophyta</taxon>
        <taxon>Magnoliopsida</taxon>
        <taxon>Liliopsida</taxon>
        <taxon>Zosteraceae</taxon>
        <taxon>Zostera</taxon>
    </lineage>
</organism>
<dbReference type="EMBL" id="LFYR01000785">
    <property type="protein sequence ID" value="KMZ69170.1"/>
    <property type="molecule type" value="Genomic_DNA"/>
</dbReference>
<dbReference type="PANTHER" id="PTHR33287">
    <property type="entry name" value="OS03G0453550 PROTEIN"/>
    <property type="match status" value="1"/>
</dbReference>
<keyword evidence="1" id="KW-0812">Transmembrane</keyword>
<accession>A0A0K9PLS6</accession>
<feature type="transmembrane region" description="Helical" evidence="1">
    <location>
        <begin position="45"/>
        <end position="64"/>
    </location>
</feature>
<dbReference type="OrthoDB" id="1888718at2759"/>
<dbReference type="AlphaFoldDB" id="A0A0K9PLS6"/>
<reference evidence="3" key="1">
    <citation type="journal article" date="2016" name="Nature">
        <title>The genome of the seagrass Zostera marina reveals angiosperm adaptation to the sea.</title>
        <authorList>
            <person name="Olsen J.L."/>
            <person name="Rouze P."/>
            <person name="Verhelst B."/>
            <person name="Lin Y.-C."/>
            <person name="Bayer T."/>
            <person name="Collen J."/>
            <person name="Dattolo E."/>
            <person name="De Paoli E."/>
            <person name="Dittami S."/>
            <person name="Maumus F."/>
            <person name="Michel G."/>
            <person name="Kersting A."/>
            <person name="Lauritano C."/>
            <person name="Lohaus R."/>
            <person name="Toepel M."/>
            <person name="Tonon T."/>
            <person name="Vanneste K."/>
            <person name="Amirebrahimi M."/>
            <person name="Brakel J."/>
            <person name="Bostroem C."/>
            <person name="Chovatia M."/>
            <person name="Grimwood J."/>
            <person name="Jenkins J.W."/>
            <person name="Jueterbock A."/>
            <person name="Mraz A."/>
            <person name="Stam W.T."/>
            <person name="Tice H."/>
            <person name="Bornberg-Bauer E."/>
            <person name="Green P.J."/>
            <person name="Pearson G.A."/>
            <person name="Procaccini G."/>
            <person name="Duarte C.M."/>
            <person name="Schmutz J."/>
            <person name="Reusch T.B.H."/>
            <person name="Van de Peer Y."/>
        </authorList>
    </citation>
    <scope>NUCLEOTIDE SEQUENCE [LARGE SCALE GENOMIC DNA]</scope>
    <source>
        <strain evidence="3">cv. Finnish</strain>
    </source>
</reference>